<dbReference type="STRING" id="1618350.UR67_C0003G0038"/>
<dbReference type="Proteomes" id="UP000034581">
    <property type="component" value="Unassembled WGS sequence"/>
</dbReference>
<evidence type="ECO:0000259" key="6">
    <source>
        <dbReference type="PROSITE" id="PS52035"/>
    </source>
</evidence>
<name>A0A0G0E3B1_UNCC3</name>
<gene>
    <name evidence="7" type="ORF">UR67_C0003G0038</name>
</gene>
<evidence type="ECO:0000256" key="2">
    <source>
        <dbReference type="ARBA" id="ARBA00022723"/>
    </source>
</evidence>
<protein>
    <recommendedName>
        <fullName evidence="6">Peptidase M14 domain-containing protein</fullName>
    </recommendedName>
</protein>
<comment type="similarity">
    <text evidence="5">Belongs to the peptidase M14 family.</text>
</comment>
<dbReference type="SUPFAM" id="SSF53187">
    <property type="entry name" value="Zn-dependent exopeptidases"/>
    <property type="match status" value="1"/>
</dbReference>
<dbReference type="Gene3D" id="3.40.630.10">
    <property type="entry name" value="Zn peptidases"/>
    <property type="match status" value="1"/>
</dbReference>
<dbReference type="PANTHER" id="PTHR37326:SF1">
    <property type="entry name" value="BLL3975 PROTEIN"/>
    <property type="match status" value="1"/>
</dbReference>
<evidence type="ECO:0000313" key="8">
    <source>
        <dbReference type="Proteomes" id="UP000034581"/>
    </source>
</evidence>
<comment type="cofactor">
    <cofactor evidence="1">
        <name>Zn(2+)</name>
        <dbReference type="ChEBI" id="CHEBI:29105"/>
    </cofactor>
</comment>
<dbReference type="Pfam" id="PF24827">
    <property type="entry name" value="AstE_AspA_cat"/>
    <property type="match status" value="1"/>
</dbReference>
<dbReference type="GO" id="GO:0006508">
    <property type="term" value="P:proteolysis"/>
    <property type="evidence" value="ECO:0007669"/>
    <property type="project" value="InterPro"/>
</dbReference>
<dbReference type="InterPro" id="IPR055438">
    <property type="entry name" value="AstE_AspA_cat"/>
</dbReference>
<organism evidence="7 8">
    <name type="scientific">candidate division CPR3 bacterium GW2011_GWF2_35_18</name>
    <dbReference type="NCBI Taxonomy" id="1618350"/>
    <lineage>
        <taxon>Bacteria</taxon>
        <taxon>Bacteria division CPR3</taxon>
    </lineage>
</organism>
<proteinExistence type="inferred from homology"/>
<dbReference type="InterPro" id="IPR053138">
    <property type="entry name" value="N-alpha-Ac-DABA_deacetylase"/>
</dbReference>
<dbReference type="GO" id="GO:0004181">
    <property type="term" value="F:metallocarboxypeptidase activity"/>
    <property type="evidence" value="ECO:0007669"/>
    <property type="project" value="InterPro"/>
</dbReference>
<dbReference type="GO" id="GO:0008270">
    <property type="term" value="F:zinc ion binding"/>
    <property type="evidence" value="ECO:0007669"/>
    <property type="project" value="InterPro"/>
</dbReference>
<dbReference type="GO" id="GO:0016788">
    <property type="term" value="F:hydrolase activity, acting on ester bonds"/>
    <property type="evidence" value="ECO:0007669"/>
    <property type="project" value="InterPro"/>
</dbReference>
<feature type="domain" description="Peptidase M14" evidence="6">
    <location>
        <begin position="1"/>
        <end position="239"/>
    </location>
</feature>
<evidence type="ECO:0000256" key="4">
    <source>
        <dbReference type="ARBA" id="ARBA00022833"/>
    </source>
</evidence>
<evidence type="ECO:0000256" key="5">
    <source>
        <dbReference type="PROSITE-ProRule" id="PRU01379"/>
    </source>
</evidence>
<evidence type="ECO:0000313" key="7">
    <source>
        <dbReference type="EMBL" id="KKP69760.1"/>
    </source>
</evidence>
<evidence type="ECO:0000256" key="3">
    <source>
        <dbReference type="ARBA" id="ARBA00022801"/>
    </source>
</evidence>
<keyword evidence="3" id="KW-0378">Hydrolase</keyword>
<dbReference type="PANTHER" id="PTHR37326">
    <property type="entry name" value="BLL3975 PROTEIN"/>
    <property type="match status" value="1"/>
</dbReference>
<evidence type="ECO:0000256" key="1">
    <source>
        <dbReference type="ARBA" id="ARBA00001947"/>
    </source>
</evidence>
<keyword evidence="2" id="KW-0479">Metal-binding</keyword>
<dbReference type="AlphaFoldDB" id="A0A0G0E3B1"/>
<dbReference type="PROSITE" id="PS52035">
    <property type="entry name" value="PEPTIDASE_M14"/>
    <property type="match status" value="1"/>
</dbReference>
<dbReference type="EMBL" id="LBQB01000003">
    <property type="protein sequence ID" value="KKP69760.1"/>
    <property type="molecule type" value="Genomic_DNA"/>
</dbReference>
<reference evidence="7 8" key="1">
    <citation type="journal article" date="2015" name="Nature">
        <title>rRNA introns, odd ribosomes, and small enigmatic genomes across a large radiation of phyla.</title>
        <authorList>
            <person name="Brown C.T."/>
            <person name="Hug L.A."/>
            <person name="Thomas B.C."/>
            <person name="Sharon I."/>
            <person name="Castelle C.J."/>
            <person name="Singh A."/>
            <person name="Wilkins M.J."/>
            <person name="Williams K.H."/>
            <person name="Banfield J.F."/>
        </authorList>
    </citation>
    <scope>NUCLEOTIDE SEQUENCE [LARGE SCALE GENOMIC DNA]</scope>
</reference>
<dbReference type="InterPro" id="IPR000834">
    <property type="entry name" value="Peptidase_M14"/>
</dbReference>
<sequence length="242" mass="28734">MNEYLHYISKLKIACSKKNLDFLKIGNVNKNYPLYKIVINGYNARKTICFSSGIHGHEKSGPLTILQFINNLNRYDLPLYLKIIIFPVANPYGFNTNSRYNYQKKDLNRCFCNPQKLLTENKYLLKSLYNEKIFFFHALHDDCDEKYFYLYAYNKNNEAIYRKIVNKVSQFFPIRHMKKMYGKVASQGIFMDHEDGSFEHKMYLEHTPYSICTEIPGKTKTDLKIRCNLDIIDFIIRFSSNR</sequence>
<accession>A0A0G0E3B1</accession>
<keyword evidence="4" id="KW-0862">Zinc</keyword>
<comment type="caution">
    <text evidence="7">The sequence shown here is derived from an EMBL/GenBank/DDBJ whole genome shotgun (WGS) entry which is preliminary data.</text>
</comment>
<feature type="active site" description="Proton donor/acceptor" evidence="5">
    <location>
        <position position="214"/>
    </location>
</feature>